<dbReference type="EMBL" id="JAERTX010000009">
    <property type="protein sequence ID" value="MBM9460507.1"/>
    <property type="molecule type" value="Genomic_DNA"/>
</dbReference>
<dbReference type="Pfam" id="PF19843">
    <property type="entry name" value="DUF6318"/>
    <property type="match status" value="1"/>
</dbReference>
<feature type="domain" description="DUF6318" evidence="3">
    <location>
        <begin position="45"/>
        <end position="191"/>
    </location>
</feature>
<evidence type="ECO:0000313" key="5">
    <source>
        <dbReference type="Proteomes" id="UP000663791"/>
    </source>
</evidence>
<evidence type="ECO:0000256" key="1">
    <source>
        <dbReference type="SAM" id="MobiDB-lite"/>
    </source>
</evidence>
<evidence type="ECO:0000313" key="4">
    <source>
        <dbReference type="EMBL" id="MBM9460507.1"/>
    </source>
</evidence>
<reference evidence="4" key="1">
    <citation type="submission" date="2021-01" db="EMBL/GenBank/DDBJ databases">
        <title>Novel species in genus Nocardioides.</title>
        <authorList>
            <person name="Zhang G."/>
        </authorList>
    </citation>
    <scope>NUCLEOTIDE SEQUENCE</scope>
    <source>
        <strain evidence="4">Zg-536</strain>
    </source>
</reference>
<keyword evidence="2" id="KW-0732">Signal</keyword>
<proteinExistence type="predicted"/>
<sequence>MRMLRAPGLALTAALLACAFAGCSDADGDEPAPRPTVSASPSPSASATEAAGTPVEPTLPAEAKEPTKAGARAFIAYYWDLINYAQETGEVTALRNASGAQCEGCKTGIAGIESLYDNNGYATGGQYKVTLVKINKLAPEKRALNAFEALISVTNQPQHIVNSDGSVQDLKSSTNRYVVVSLWAESRWSLEIMELQ</sequence>
<feature type="compositionally biased region" description="Low complexity" evidence="1">
    <location>
        <begin position="35"/>
        <end position="54"/>
    </location>
</feature>
<dbReference type="AlphaFoldDB" id="A0A938Y791"/>
<comment type="caution">
    <text evidence="4">The sequence shown here is derived from an EMBL/GenBank/DDBJ whole genome shotgun (WGS) entry which is preliminary data.</text>
</comment>
<dbReference type="Proteomes" id="UP000663791">
    <property type="component" value="Unassembled WGS sequence"/>
</dbReference>
<name>A0A938Y791_9ACTN</name>
<dbReference type="InterPro" id="IPR046281">
    <property type="entry name" value="DUF6318"/>
</dbReference>
<gene>
    <name evidence="4" type="ORF">JK386_11385</name>
</gene>
<organism evidence="4 5">
    <name type="scientific">Nocardioides faecalis</name>
    <dbReference type="NCBI Taxonomy" id="2803858"/>
    <lineage>
        <taxon>Bacteria</taxon>
        <taxon>Bacillati</taxon>
        <taxon>Actinomycetota</taxon>
        <taxon>Actinomycetes</taxon>
        <taxon>Propionibacteriales</taxon>
        <taxon>Nocardioidaceae</taxon>
        <taxon>Nocardioides</taxon>
    </lineage>
</organism>
<protein>
    <recommendedName>
        <fullName evidence="3">DUF6318 domain-containing protein</fullName>
    </recommendedName>
</protein>
<feature type="region of interest" description="Disordered" evidence="1">
    <location>
        <begin position="29"/>
        <end position="64"/>
    </location>
</feature>
<feature type="signal peptide" evidence="2">
    <location>
        <begin position="1"/>
        <end position="26"/>
    </location>
</feature>
<evidence type="ECO:0000259" key="3">
    <source>
        <dbReference type="Pfam" id="PF19843"/>
    </source>
</evidence>
<dbReference type="PROSITE" id="PS51257">
    <property type="entry name" value="PROKAR_LIPOPROTEIN"/>
    <property type="match status" value="1"/>
</dbReference>
<feature type="chain" id="PRO_5037819218" description="DUF6318 domain-containing protein" evidence="2">
    <location>
        <begin position="27"/>
        <end position="196"/>
    </location>
</feature>
<accession>A0A938Y791</accession>
<keyword evidence="5" id="KW-1185">Reference proteome</keyword>
<dbReference type="RefSeq" id="WP_205291824.1">
    <property type="nucleotide sequence ID" value="NZ_CP074406.1"/>
</dbReference>
<evidence type="ECO:0000256" key="2">
    <source>
        <dbReference type="SAM" id="SignalP"/>
    </source>
</evidence>